<dbReference type="EMBL" id="JBHTCM010000028">
    <property type="protein sequence ID" value="MFC7335434.1"/>
    <property type="molecule type" value="Genomic_DNA"/>
</dbReference>
<dbReference type="Proteomes" id="UP001596456">
    <property type="component" value="Unassembled WGS sequence"/>
</dbReference>
<evidence type="ECO:0000313" key="5">
    <source>
        <dbReference type="Proteomes" id="UP001596456"/>
    </source>
</evidence>
<keyword evidence="1 2" id="KW-0597">Phosphoprotein</keyword>
<dbReference type="SUPFAM" id="SSF52172">
    <property type="entry name" value="CheY-like"/>
    <property type="match status" value="1"/>
</dbReference>
<evidence type="ECO:0000313" key="4">
    <source>
        <dbReference type="EMBL" id="MFC7335434.1"/>
    </source>
</evidence>
<keyword evidence="5" id="KW-1185">Reference proteome</keyword>
<reference evidence="5" key="1">
    <citation type="journal article" date="2019" name="Int. J. Syst. Evol. Microbiol.">
        <title>The Global Catalogue of Microorganisms (GCM) 10K type strain sequencing project: providing services to taxonomists for standard genome sequencing and annotation.</title>
        <authorList>
            <consortium name="The Broad Institute Genomics Platform"/>
            <consortium name="The Broad Institute Genome Sequencing Center for Infectious Disease"/>
            <person name="Wu L."/>
            <person name="Ma J."/>
        </authorList>
    </citation>
    <scope>NUCLEOTIDE SEQUENCE [LARGE SCALE GENOMIC DNA]</scope>
    <source>
        <strain evidence="5">CGMCC 1.16275</strain>
    </source>
</reference>
<dbReference type="InterPro" id="IPR050595">
    <property type="entry name" value="Bact_response_regulator"/>
</dbReference>
<dbReference type="Gene3D" id="3.40.50.2300">
    <property type="match status" value="1"/>
</dbReference>
<sequence length="125" mass="13122">MATILVVEDVPSVMLSLRVVLEGCGHAVVGAATAEEGLGRLRQGGIDLVVTDIWMPGQPGTAVISKGRRLAPGTRFLAITGGAPNGSFTAEDLRREGTDFGADQVLYKPFQRAELIQAVSHLLPA</sequence>
<proteinExistence type="predicted"/>
<protein>
    <submittedName>
        <fullName evidence="4">Response regulator</fullName>
    </submittedName>
</protein>
<dbReference type="PROSITE" id="PS50110">
    <property type="entry name" value="RESPONSE_REGULATORY"/>
    <property type="match status" value="1"/>
</dbReference>
<dbReference type="PANTHER" id="PTHR44591">
    <property type="entry name" value="STRESS RESPONSE REGULATOR PROTEIN 1"/>
    <property type="match status" value="1"/>
</dbReference>
<dbReference type="CDD" id="cd00156">
    <property type="entry name" value="REC"/>
    <property type="match status" value="1"/>
</dbReference>
<dbReference type="InterPro" id="IPR011006">
    <property type="entry name" value="CheY-like_superfamily"/>
</dbReference>
<feature type="domain" description="Response regulatory" evidence="3">
    <location>
        <begin position="3"/>
        <end position="123"/>
    </location>
</feature>
<dbReference type="SMART" id="SM00448">
    <property type="entry name" value="REC"/>
    <property type="match status" value="1"/>
</dbReference>
<evidence type="ECO:0000256" key="1">
    <source>
        <dbReference type="ARBA" id="ARBA00022553"/>
    </source>
</evidence>
<dbReference type="Pfam" id="PF00072">
    <property type="entry name" value="Response_reg"/>
    <property type="match status" value="1"/>
</dbReference>
<dbReference type="InterPro" id="IPR001789">
    <property type="entry name" value="Sig_transdc_resp-reg_receiver"/>
</dbReference>
<dbReference type="RefSeq" id="WP_377361053.1">
    <property type="nucleotide sequence ID" value="NZ_JBHTCM010000028.1"/>
</dbReference>
<evidence type="ECO:0000259" key="3">
    <source>
        <dbReference type="PROSITE" id="PS50110"/>
    </source>
</evidence>
<dbReference type="PANTHER" id="PTHR44591:SF3">
    <property type="entry name" value="RESPONSE REGULATORY DOMAIN-CONTAINING PROTEIN"/>
    <property type="match status" value="1"/>
</dbReference>
<feature type="modified residue" description="4-aspartylphosphate" evidence="2">
    <location>
        <position position="52"/>
    </location>
</feature>
<evidence type="ECO:0000256" key="2">
    <source>
        <dbReference type="PROSITE-ProRule" id="PRU00169"/>
    </source>
</evidence>
<organism evidence="4 5">
    <name type="scientific">Rhodocista pekingensis</name>
    <dbReference type="NCBI Taxonomy" id="201185"/>
    <lineage>
        <taxon>Bacteria</taxon>
        <taxon>Pseudomonadati</taxon>
        <taxon>Pseudomonadota</taxon>
        <taxon>Alphaproteobacteria</taxon>
        <taxon>Rhodospirillales</taxon>
        <taxon>Azospirillaceae</taxon>
        <taxon>Rhodocista</taxon>
    </lineage>
</organism>
<comment type="caution">
    <text evidence="4">The sequence shown here is derived from an EMBL/GenBank/DDBJ whole genome shotgun (WGS) entry which is preliminary data.</text>
</comment>
<accession>A0ABW2L2B6</accession>
<name>A0ABW2L2B6_9PROT</name>
<gene>
    <name evidence="4" type="ORF">ACFQPS_19855</name>
</gene>